<evidence type="ECO:0000313" key="1">
    <source>
        <dbReference type="EMBL" id="KAJ8344055.1"/>
    </source>
</evidence>
<dbReference type="EMBL" id="JAINUF010000013">
    <property type="protein sequence ID" value="KAJ8344055.1"/>
    <property type="molecule type" value="Genomic_DNA"/>
</dbReference>
<protein>
    <submittedName>
        <fullName evidence="1">Uncharacterized protein</fullName>
    </submittedName>
</protein>
<reference evidence="1" key="1">
    <citation type="journal article" date="2023" name="Science">
        <title>Genome structures resolve the early diversification of teleost fishes.</title>
        <authorList>
            <person name="Parey E."/>
            <person name="Louis A."/>
            <person name="Montfort J."/>
            <person name="Bouchez O."/>
            <person name="Roques C."/>
            <person name="Iampietro C."/>
            <person name="Lluch J."/>
            <person name="Castinel A."/>
            <person name="Donnadieu C."/>
            <person name="Desvignes T."/>
            <person name="Floi Bucao C."/>
            <person name="Jouanno E."/>
            <person name="Wen M."/>
            <person name="Mejri S."/>
            <person name="Dirks R."/>
            <person name="Jansen H."/>
            <person name="Henkel C."/>
            <person name="Chen W.J."/>
            <person name="Zahm M."/>
            <person name="Cabau C."/>
            <person name="Klopp C."/>
            <person name="Thompson A.W."/>
            <person name="Robinson-Rechavi M."/>
            <person name="Braasch I."/>
            <person name="Lecointre G."/>
            <person name="Bobe J."/>
            <person name="Postlethwait J.H."/>
            <person name="Berthelot C."/>
            <person name="Roest Crollius H."/>
            <person name="Guiguen Y."/>
        </authorList>
    </citation>
    <scope>NUCLEOTIDE SEQUENCE</scope>
    <source>
        <strain evidence="1">WJC10195</strain>
    </source>
</reference>
<dbReference type="Proteomes" id="UP001152622">
    <property type="component" value="Chromosome 13"/>
</dbReference>
<name>A0A9Q1ES68_SYNKA</name>
<accession>A0A9Q1ES68</accession>
<evidence type="ECO:0000313" key="2">
    <source>
        <dbReference type="Proteomes" id="UP001152622"/>
    </source>
</evidence>
<proteinExistence type="predicted"/>
<keyword evidence="2" id="KW-1185">Reference proteome</keyword>
<sequence length="78" mass="8990">MLFRRVTLFWPAFEVTTKRRSEGDPADPPELSHGLNESIQCSSVIFNVSFRFYRVKNEKGRTFPVVQPETGLVYPSEP</sequence>
<gene>
    <name evidence="1" type="ORF">SKAU_G00313840</name>
</gene>
<organism evidence="1 2">
    <name type="scientific">Synaphobranchus kaupii</name>
    <name type="common">Kaup's arrowtooth eel</name>
    <dbReference type="NCBI Taxonomy" id="118154"/>
    <lineage>
        <taxon>Eukaryota</taxon>
        <taxon>Metazoa</taxon>
        <taxon>Chordata</taxon>
        <taxon>Craniata</taxon>
        <taxon>Vertebrata</taxon>
        <taxon>Euteleostomi</taxon>
        <taxon>Actinopterygii</taxon>
        <taxon>Neopterygii</taxon>
        <taxon>Teleostei</taxon>
        <taxon>Anguilliformes</taxon>
        <taxon>Synaphobranchidae</taxon>
        <taxon>Synaphobranchus</taxon>
    </lineage>
</organism>
<comment type="caution">
    <text evidence="1">The sequence shown here is derived from an EMBL/GenBank/DDBJ whole genome shotgun (WGS) entry which is preliminary data.</text>
</comment>
<dbReference type="AlphaFoldDB" id="A0A9Q1ES68"/>